<dbReference type="InterPro" id="IPR002196">
    <property type="entry name" value="Glyco_hydro_24"/>
</dbReference>
<dbReference type="GO" id="GO:0009253">
    <property type="term" value="P:peptidoglycan catabolic process"/>
    <property type="evidence" value="ECO:0007669"/>
    <property type="project" value="InterPro"/>
</dbReference>
<dbReference type="InterPro" id="IPR034690">
    <property type="entry name" value="Endolysin_T4_type"/>
</dbReference>
<accession>A0A328AA37</accession>
<evidence type="ECO:0000256" key="2">
    <source>
        <dbReference type="ARBA" id="ARBA00022529"/>
    </source>
</evidence>
<keyword evidence="2 7" id="KW-0929">Antimicrobial</keyword>
<dbReference type="Gene3D" id="1.10.530.40">
    <property type="match status" value="1"/>
</dbReference>
<sequence>MKPRHQVSRAAIDLIKRFEGYRRKAAQLPDGRWTIGYGHTLTAREGAVVSDEDAEALLLYDLITVAHVVNETTFATLTQNQFDALCAFAFNIGLDNFRRSSVLKRVNEGALIQAAFAMELWRKAEFEGERIVVDALIRRRAAEKLLFLTPPGGDWTPAPSPLLKPLLDLDSFDLAPRQPATTLAAPLEGEKAVAERVGEPVSAPRPVEPEETSPIRAAAEEITARLQTIFPEPGFAEIGLGEPDATEDGEGDASVQPLELLPEEPRPQVDFAPPIKLEPDVSVEGPSPQASTSDGETEPAESAPATDEAPEELAAEPVIEPELAPEDAPAPVVVAEEPPSELFAPPPPANDQLEGDEALAPEPEAAAEAPRVVIDDTERYEFAPRRDTAPEPAPTGFAALFLLAVIGLAFFGGGIFWALNARPGPATGLLTPLTVGWLAGVAGVAFFVVAVFLLLQRLGQAAERRRRKDLPRF</sequence>
<dbReference type="GO" id="GO:0003796">
    <property type="term" value="F:lysozyme activity"/>
    <property type="evidence" value="ECO:0007669"/>
    <property type="project" value="UniProtKB-EC"/>
</dbReference>
<evidence type="ECO:0000256" key="9">
    <source>
        <dbReference type="SAM" id="Phobius"/>
    </source>
</evidence>
<evidence type="ECO:0000256" key="7">
    <source>
        <dbReference type="RuleBase" id="RU003788"/>
    </source>
</evidence>
<dbReference type="HAMAP" id="MF_04110">
    <property type="entry name" value="ENDOLYSIN_T4"/>
    <property type="match status" value="1"/>
</dbReference>
<dbReference type="GO" id="GO:0031640">
    <property type="term" value="P:killing of cells of another organism"/>
    <property type="evidence" value="ECO:0007669"/>
    <property type="project" value="UniProtKB-KW"/>
</dbReference>
<dbReference type="AlphaFoldDB" id="A0A328AA37"/>
<dbReference type="RefSeq" id="WP_111516346.1">
    <property type="nucleotide sequence ID" value="NZ_QFYR01000005.1"/>
</dbReference>
<dbReference type="InterPro" id="IPR023347">
    <property type="entry name" value="Lysozyme_dom_sf"/>
</dbReference>
<dbReference type="OrthoDB" id="5327667at2"/>
<evidence type="ECO:0000256" key="3">
    <source>
        <dbReference type="ARBA" id="ARBA00022638"/>
    </source>
</evidence>
<keyword evidence="9" id="KW-0812">Transmembrane</keyword>
<dbReference type="PANTHER" id="PTHR38107">
    <property type="match status" value="1"/>
</dbReference>
<feature type="transmembrane region" description="Helical" evidence="9">
    <location>
        <begin position="395"/>
        <end position="417"/>
    </location>
</feature>
<protein>
    <recommendedName>
        <fullName evidence="7">Lysozyme</fullName>
        <ecNumber evidence="7">3.2.1.17</ecNumber>
    </recommendedName>
</protein>
<dbReference type="PANTHER" id="PTHR38107:SF3">
    <property type="entry name" value="LYSOZYME RRRD-RELATED"/>
    <property type="match status" value="1"/>
</dbReference>
<feature type="transmembrane region" description="Helical" evidence="9">
    <location>
        <begin position="437"/>
        <end position="458"/>
    </location>
</feature>
<dbReference type="EC" id="3.2.1.17" evidence="7"/>
<keyword evidence="6 7" id="KW-0326">Glycosidase</keyword>
<dbReference type="CDD" id="cd00737">
    <property type="entry name" value="lyz_endolysin_autolysin"/>
    <property type="match status" value="1"/>
</dbReference>
<evidence type="ECO:0000313" key="11">
    <source>
        <dbReference type="Proteomes" id="UP000249725"/>
    </source>
</evidence>
<organism evidence="10 11">
    <name type="scientific">Phenylobacterium deserti</name>
    <dbReference type="NCBI Taxonomy" id="1914756"/>
    <lineage>
        <taxon>Bacteria</taxon>
        <taxon>Pseudomonadati</taxon>
        <taxon>Pseudomonadota</taxon>
        <taxon>Alphaproteobacteria</taxon>
        <taxon>Caulobacterales</taxon>
        <taxon>Caulobacteraceae</taxon>
        <taxon>Phenylobacterium</taxon>
    </lineage>
</organism>
<comment type="catalytic activity">
    <reaction evidence="1 7">
        <text>Hydrolysis of (1-&gt;4)-beta-linkages between N-acetylmuramic acid and N-acetyl-D-glucosamine residues in a peptidoglycan and between N-acetyl-D-glucosamine residues in chitodextrins.</text>
        <dbReference type="EC" id="3.2.1.17"/>
    </reaction>
</comment>
<feature type="region of interest" description="Disordered" evidence="8">
    <location>
        <begin position="234"/>
        <end position="253"/>
    </location>
</feature>
<keyword evidence="3 7" id="KW-0081">Bacteriolytic enzyme</keyword>
<dbReference type="EMBL" id="QFYR01000005">
    <property type="protein sequence ID" value="RAK51036.1"/>
    <property type="molecule type" value="Genomic_DNA"/>
</dbReference>
<name>A0A328AA37_9CAUL</name>
<evidence type="ECO:0000256" key="4">
    <source>
        <dbReference type="ARBA" id="ARBA00022801"/>
    </source>
</evidence>
<proteinExistence type="inferred from homology"/>
<evidence type="ECO:0000256" key="6">
    <source>
        <dbReference type="ARBA" id="ARBA00023295"/>
    </source>
</evidence>
<keyword evidence="5" id="KW-1035">Host cytoplasm</keyword>
<dbReference type="InterPro" id="IPR033907">
    <property type="entry name" value="Endolysin_autolysin"/>
</dbReference>
<comment type="caution">
    <text evidence="10">The sequence shown here is derived from an EMBL/GenBank/DDBJ whole genome shotgun (WGS) entry which is preliminary data.</text>
</comment>
<evidence type="ECO:0000313" key="10">
    <source>
        <dbReference type="EMBL" id="RAK51036.1"/>
    </source>
</evidence>
<keyword evidence="11" id="KW-1185">Reference proteome</keyword>
<evidence type="ECO:0000256" key="5">
    <source>
        <dbReference type="ARBA" id="ARBA00023200"/>
    </source>
</evidence>
<keyword evidence="9" id="KW-1133">Transmembrane helix</keyword>
<keyword evidence="9" id="KW-0472">Membrane</keyword>
<evidence type="ECO:0000256" key="8">
    <source>
        <dbReference type="SAM" id="MobiDB-lite"/>
    </source>
</evidence>
<comment type="similarity">
    <text evidence="7">Belongs to the glycosyl hydrolase 24 family.</text>
</comment>
<evidence type="ECO:0000256" key="1">
    <source>
        <dbReference type="ARBA" id="ARBA00000632"/>
    </source>
</evidence>
<dbReference type="Pfam" id="PF00959">
    <property type="entry name" value="Phage_lysozyme"/>
    <property type="match status" value="1"/>
</dbReference>
<dbReference type="InterPro" id="IPR051018">
    <property type="entry name" value="Bacteriophage_GH24"/>
</dbReference>
<dbReference type="Proteomes" id="UP000249725">
    <property type="component" value="Unassembled WGS sequence"/>
</dbReference>
<reference evidence="11" key="1">
    <citation type="submission" date="2018-05" db="EMBL/GenBank/DDBJ databases">
        <authorList>
            <person name="Li X."/>
        </authorList>
    </citation>
    <scope>NUCLEOTIDE SEQUENCE [LARGE SCALE GENOMIC DNA]</scope>
    <source>
        <strain evidence="11">YIM 73061</strain>
    </source>
</reference>
<dbReference type="GO" id="GO:0016998">
    <property type="term" value="P:cell wall macromolecule catabolic process"/>
    <property type="evidence" value="ECO:0007669"/>
    <property type="project" value="InterPro"/>
</dbReference>
<dbReference type="SUPFAM" id="SSF53955">
    <property type="entry name" value="Lysozyme-like"/>
    <property type="match status" value="1"/>
</dbReference>
<feature type="region of interest" description="Disordered" evidence="8">
    <location>
        <begin position="265"/>
        <end position="313"/>
    </location>
</feature>
<gene>
    <name evidence="10" type="ORF">DJ018_17940</name>
</gene>
<keyword evidence="4 7" id="KW-0378">Hydrolase</keyword>
<dbReference type="InterPro" id="IPR023346">
    <property type="entry name" value="Lysozyme-like_dom_sf"/>
</dbReference>
<dbReference type="GO" id="GO:0042742">
    <property type="term" value="P:defense response to bacterium"/>
    <property type="evidence" value="ECO:0007669"/>
    <property type="project" value="UniProtKB-KW"/>
</dbReference>